<organism evidence="1 2">
    <name type="scientific">Miniphocaeibacter halophilus</name>
    <dbReference type="NCBI Taxonomy" id="2931922"/>
    <lineage>
        <taxon>Bacteria</taxon>
        <taxon>Bacillati</taxon>
        <taxon>Bacillota</taxon>
        <taxon>Tissierellia</taxon>
        <taxon>Tissierellales</taxon>
        <taxon>Peptoniphilaceae</taxon>
        <taxon>Miniphocaeibacter</taxon>
    </lineage>
</organism>
<reference evidence="1 2" key="1">
    <citation type="journal article" date="2022" name="Int. J. Syst. Evol. Microbiol.">
        <title>Miniphocaeibacter halophilus sp. nov., an ammonium-tolerant acetate-producing bacterium isolated from a biogas system.</title>
        <authorList>
            <person name="Schnurer A."/>
            <person name="Singh A."/>
            <person name="Bi S."/>
            <person name="Qiao W."/>
            <person name="Westerholm M."/>
        </authorList>
    </citation>
    <scope>NUCLEOTIDE SEQUENCE [LARGE SCALE GENOMIC DNA]</scope>
    <source>
        <strain evidence="1 2">AMB_01</strain>
    </source>
</reference>
<keyword evidence="1" id="KW-0378">Hydrolase</keyword>
<protein>
    <submittedName>
        <fullName evidence="1">HAD-IA family hydrolase</fullName>
    </submittedName>
</protein>
<name>A0AC61MQU6_9FIRM</name>
<accession>A0AC61MQU6</accession>
<proteinExistence type="predicted"/>
<dbReference type="Proteomes" id="UP000595814">
    <property type="component" value="Chromosome"/>
</dbReference>
<gene>
    <name evidence="1" type="ORF">JFY71_11860</name>
</gene>
<dbReference type="EMBL" id="CP066744">
    <property type="protein sequence ID" value="QQK07941.1"/>
    <property type="molecule type" value="Genomic_DNA"/>
</dbReference>
<keyword evidence="2" id="KW-1185">Reference proteome</keyword>
<sequence length="365" mass="41851">MIKGVIFDMDGVLINSEVYYFDAFIKMLEDDGKKVDIDNFKTIVGKSHEDSIAMLAEYYDGDFNESAFFEKFDRIYRGKDFNFKDLLFPYVAPLLEKLKSEGYKIALASSSLRDSIFRAIQESNIESYFEAISSGEDFEKSKPHPEIYLNTAKKLGLEPSECVAIEDSFYGIKSAKVAGMKVIARKDEDFDINQEAADFIVKDLITTPTILDIINKNKNGFEYKIYNYGSKLYLKNLFLRNEALKKVTNLNIFNIKLTDEKDDVHFGIFNKDEIVSSVTISEKEKNSIAQIKSVVVNEKYRNNGIGTSIMNSSEMLCKSLGYKKIYLKANESRLRFFKKLGYNFTSEGYILPLTNTIHFDMCKNI</sequence>
<evidence type="ECO:0000313" key="2">
    <source>
        <dbReference type="Proteomes" id="UP000595814"/>
    </source>
</evidence>
<evidence type="ECO:0000313" key="1">
    <source>
        <dbReference type="EMBL" id="QQK07941.1"/>
    </source>
</evidence>